<protein>
    <submittedName>
        <fullName evidence="4">Leucine-rich repeat-containing protein 69 isoform X2</fullName>
    </submittedName>
</protein>
<dbReference type="SUPFAM" id="SSF52058">
    <property type="entry name" value="L domain-like"/>
    <property type="match status" value="1"/>
</dbReference>
<dbReference type="InterPro" id="IPR032675">
    <property type="entry name" value="LRR_dom_sf"/>
</dbReference>
<dbReference type="GeneID" id="103108447"/>
<dbReference type="Pfam" id="PF12799">
    <property type="entry name" value="LRR_4"/>
    <property type="match status" value="1"/>
</dbReference>
<keyword evidence="1" id="KW-0433">Leucine-rich repeat</keyword>
<reference evidence="4" key="2">
    <citation type="submission" date="2025-08" db="UniProtKB">
        <authorList>
            <consortium name="RefSeq"/>
        </authorList>
    </citation>
    <scope>IDENTIFICATION</scope>
</reference>
<dbReference type="PANTHER" id="PTHR48051:SF57">
    <property type="entry name" value="LEUCINE RICH REPEAT CONTAINING 30"/>
    <property type="match status" value="1"/>
</dbReference>
<keyword evidence="2" id="KW-0677">Repeat</keyword>
<organism evidence="3 4">
    <name type="scientific">Erinaceus europaeus</name>
    <name type="common">Western European hedgehog</name>
    <dbReference type="NCBI Taxonomy" id="9365"/>
    <lineage>
        <taxon>Eukaryota</taxon>
        <taxon>Metazoa</taxon>
        <taxon>Chordata</taxon>
        <taxon>Craniata</taxon>
        <taxon>Vertebrata</taxon>
        <taxon>Euteleostomi</taxon>
        <taxon>Mammalia</taxon>
        <taxon>Eutheria</taxon>
        <taxon>Laurasiatheria</taxon>
        <taxon>Eulipotyphla</taxon>
        <taxon>Erinaceidae</taxon>
        <taxon>Erinaceinae</taxon>
        <taxon>Erinaceus</taxon>
    </lineage>
</organism>
<accession>A0ABM3Y224</accession>
<evidence type="ECO:0000256" key="1">
    <source>
        <dbReference type="ARBA" id="ARBA00022614"/>
    </source>
</evidence>
<proteinExistence type="predicted"/>
<name>A0ABM3Y224_ERIEU</name>
<dbReference type="InterPro" id="IPR001611">
    <property type="entry name" value="Leu-rich_rpt"/>
</dbReference>
<dbReference type="Pfam" id="PF13855">
    <property type="entry name" value="LRR_8"/>
    <property type="match status" value="2"/>
</dbReference>
<evidence type="ECO:0000313" key="4">
    <source>
        <dbReference type="RefSeq" id="XP_060055121.1"/>
    </source>
</evidence>
<sequence length="340" mass="38955">MLFDVFSSNSVDLRMFLFPWHTNSLLLDILCMPNKEFSPYGYCFLFFYCCSKLMAERLLLRALSGGKSTKIVTLNGKKLKKMPSTLERLQGLQTLDLQNNLILNVCPEISSLVQLTVLNLGNNLLQEVPEEVKYLSSLKKLHLFGNRISRFASGVCDGLQNLVLLNLNNNQLTSIPPEVNRLKSLTFLSINYNQLSSIPRELCLLINLSELQLNYNKIICIPEEINFLRNLQKLFLIRNKIEVLPQELCDLANLRILDIAGNKIQIFPPGFQKLKLKELHCEGNPLFLKKPFKAVLQDDLCSLQKWKTNYNLRLVPLQKLVCSYKCFNRRAPNTFGIAQA</sequence>
<dbReference type="PROSITE" id="PS51450">
    <property type="entry name" value="LRR"/>
    <property type="match status" value="5"/>
</dbReference>
<reference evidence="3" key="1">
    <citation type="submission" date="2025-05" db="UniProtKB">
        <authorList>
            <consortium name="RefSeq"/>
        </authorList>
    </citation>
    <scope>NUCLEOTIDE SEQUENCE [LARGE SCALE GENOMIC DNA]</scope>
</reference>
<dbReference type="RefSeq" id="XP_060055121.1">
    <property type="nucleotide sequence ID" value="XM_060199138.1"/>
</dbReference>
<dbReference type="SMART" id="SM00369">
    <property type="entry name" value="LRR_TYP"/>
    <property type="match status" value="8"/>
</dbReference>
<evidence type="ECO:0000256" key="2">
    <source>
        <dbReference type="ARBA" id="ARBA00022737"/>
    </source>
</evidence>
<dbReference type="PANTHER" id="PTHR48051">
    <property type="match status" value="1"/>
</dbReference>
<dbReference type="Proteomes" id="UP001652624">
    <property type="component" value="Chromosome 1"/>
</dbReference>
<dbReference type="Gene3D" id="3.80.10.10">
    <property type="entry name" value="Ribonuclease Inhibitor"/>
    <property type="match status" value="1"/>
</dbReference>
<evidence type="ECO:0000313" key="3">
    <source>
        <dbReference type="Proteomes" id="UP001652624"/>
    </source>
</evidence>
<dbReference type="InterPro" id="IPR050216">
    <property type="entry name" value="LRR_domain-containing"/>
</dbReference>
<dbReference type="InterPro" id="IPR003591">
    <property type="entry name" value="Leu-rich_rpt_typical-subtyp"/>
</dbReference>
<dbReference type="InterPro" id="IPR025875">
    <property type="entry name" value="Leu-rich_rpt_4"/>
</dbReference>
<keyword evidence="3" id="KW-1185">Reference proteome</keyword>
<gene>
    <name evidence="4" type="primary">LRRC69</name>
</gene>